<dbReference type="GO" id="GO:0016758">
    <property type="term" value="F:hexosyltransferase activity"/>
    <property type="evidence" value="ECO:0007669"/>
    <property type="project" value="UniProtKB-ARBA"/>
</dbReference>
<dbReference type="PANTHER" id="PTHR22916">
    <property type="entry name" value="GLYCOSYLTRANSFERASE"/>
    <property type="match status" value="1"/>
</dbReference>
<dbReference type="AlphaFoldDB" id="A0AAD0YD61"/>
<dbReference type="Gene3D" id="3.90.550.10">
    <property type="entry name" value="Spore Coat Polysaccharide Biosynthesis Protein SpsA, Chain A"/>
    <property type="match status" value="1"/>
</dbReference>
<evidence type="ECO:0000313" key="3">
    <source>
        <dbReference type="EMBL" id="AZA95709.1"/>
    </source>
</evidence>
<evidence type="ECO:0000313" key="2">
    <source>
        <dbReference type="EMBL" id="AZA87210.1"/>
    </source>
</evidence>
<dbReference type="EMBL" id="CP033915">
    <property type="protein sequence ID" value="AZA87210.1"/>
    <property type="molecule type" value="Genomic_DNA"/>
</dbReference>
<dbReference type="Proteomes" id="UP000281741">
    <property type="component" value="Chromosome"/>
</dbReference>
<sequence>MIKMNAKKNFLVSVAMPNYGQDQFISQAILGVLSQKAEFEIELIVANDCSPDNTEAIVQEIIQNHPNGSWIKYTRHAENKGAIPNFAWSISQAKGKYIAICEGDDYWTDPFKIQKQIDFLENNEEYSIIFHKVKEINTSGDEADAILKSPDEEQTYNLKHLAAGNFIHTPSVVFRKNFDELPSWIIYSPLGDYPLHMLNAQYGLIKYLPEEMAAYRVGNGIWSSQSRVHQIVNTMFTVKLLTLHFFHKKEIYHLLSIRYKHLFESLTKHLDKPISPETAAYRLSFKKLFIIIIKKIKHLIK</sequence>
<keyword evidence="5" id="KW-1185">Reference proteome</keyword>
<organism evidence="2 4">
    <name type="scientific">Chryseobacterium shandongense</name>
    <dbReference type="NCBI Taxonomy" id="1493872"/>
    <lineage>
        <taxon>Bacteria</taxon>
        <taxon>Pseudomonadati</taxon>
        <taxon>Bacteroidota</taxon>
        <taxon>Flavobacteriia</taxon>
        <taxon>Flavobacteriales</taxon>
        <taxon>Weeksellaceae</taxon>
        <taxon>Chryseobacterium group</taxon>
        <taxon>Chryseobacterium</taxon>
    </lineage>
</organism>
<dbReference type="EMBL" id="CP033912">
    <property type="protein sequence ID" value="AZA95709.1"/>
    <property type="molecule type" value="Genomic_DNA"/>
</dbReference>
<dbReference type="InterPro" id="IPR001173">
    <property type="entry name" value="Glyco_trans_2-like"/>
</dbReference>
<protein>
    <submittedName>
        <fullName evidence="2">Glycosyltransferase</fullName>
    </submittedName>
</protein>
<evidence type="ECO:0000313" key="4">
    <source>
        <dbReference type="Proteomes" id="UP000274073"/>
    </source>
</evidence>
<evidence type="ECO:0000259" key="1">
    <source>
        <dbReference type="Pfam" id="PF00535"/>
    </source>
</evidence>
<gene>
    <name evidence="2" type="ORF">EG349_10625</name>
    <name evidence="3" type="ORF">EG353_09080</name>
</gene>
<dbReference type="Pfam" id="PF00535">
    <property type="entry name" value="Glycos_transf_2"/>
    <property type="match status" value="1"/>
</dbReference>
<proteinExistence type="predicted"/>
<dbReference type="Proteomes" id="UP000274073">
    <property type="component" value="Chromosome"/>
</dbReference>
<accession>A0AAD0YD61</accession>
<feature type="domain" description="Glycosyltransferase 2-like" evidence="1">
    <location>
        <begin position="13"/>
        <end position="180"/>
    </location>
</feature>
<evidence type="ECO:0000313" key="5">
    <source>
        <dbReference type="Proteomes" id="UP000281741"/>
    </source>
</evidence>
<dbReference type="PANTHER" id="PTHR22916:SF3">
    <property type="entry name" value="UDP-GLCNAC:BETAGAL BETA-1,3-N-ACETYLGLUCOSAMINYLTRANSFERASE-LIKE PROTEIN 1"/>
    <property type="match status" value="1"/>
</dbReference>
<dbReference type="SUPFAM" id="SSF53448">
    <property type="entry name" value="Nucleotide-diphospho-sugar transferases"/>
    <property type="match status" value="1"/>
</dbReference>
<reference evidence="4 5" key="1">
    <citation type="submission" date="2018-11" db="EMBL/GenBank/DDBJ databases">
        <title>Proposal to divide the Flavobacteriaceae and reorganize its genera based on Amino Acid Identity values calculated from whole genome sequences.</title>
        <authorList>
            <person name="Nicholson A.C."/>
            <person name="Gulvik C.A."/>
            <person name="Whitney A.M."/>
            <person name="Humrighouse B.W."/>
            <person name="Bell M."/>
            <person name="Holmes B."/>
            <person name="Steigerwalt A.G."/>
            <person name="Villarma A."/>
            <person name="Sheth M."/>
            <person name="Batra D."/>
            <person name="Pryor J."/>
            <person name="Bernardet J.-F."/>
            <person name="Hugo C."/>
            <person name="Kampfer P."/>
            <person name="Newman J."/>
            <person name="McQuiston J.R."/>
        </authorList>
    </citation>
    <scope>NUCLEOTIDE SEQUENCE [LARGE SCALE GENOMIC DNA]</scope>
    <source>
        <strain evidence="2 4">G0207</strain>
        <strain evidence="3 5">H5143</strain>
    </source>
</reference>
<dbReference type="InterPro" id="IPR029044">
    <property type="entry name" value="Nucleotide-diphossugar_trans"/>
</dbReference>
<name>A0AAD0YD61_9FLAO</name>